<dbReference type="CDD" id="cd24050">
    <property type="entry name" value="ASKHA_NBD_ANMK"/>
    <property type="match status" value="1"/>
</dbReference>
<dbReference type="GO" id="GO:0016301">
    <property type="term" value="F:kinase activity"/>
    <property type="evidence" value="ECO:0007669"/>
    <property type="project" value="UniProtKB-KW"/>
</dbReference>
<dbReference type="OrthoDB" id="9763949at2"/>
<comment type="caution">
    <text evidence="3">The sequence shown here is derived from an EMBL/GenBank/DDBJ whole genome shotgun (WGS) entry which is preliminary data.</text>
</comment>
<comment type="similarity">
    <text evidence="2">Belongs to the anhydro-N-acetylmuramic acid kinase family.</text>
</comment>
<dbReference type="GO" id="GO:0009254">
    <property type="term" value="P:peptidoglycan turnover"/>
    <property type="evidence" value="ECO:0007669"/>
    <property type="project" value="UniProtKB-UniRule"/>
</dbReference>
<evidence type="ECO:0000313" key="3">
    <source>
        <dbReference type="EMBL" id="PSB05004.1"/>
    </source>
</evidence>
<reference evidence="3 4" key="2">
    <citation type="submission" date="2018-03" db="EMBL/GenBank/DDBJ databases">
        <title>The ancient ancestry and fast evolution of plastids.</title>
        <authorList>
            <person name="Moore K.R."/>
            <person name="Magnabosco C."/>
            <person name="Momper L."/>
            <person name="Gold D.A."/>
            <person name="Bosak T."/>
            <person name="Fournier G.P."/>
        </authorList>
    </citation>
    <scope>NUCLEOTIDE SEQUENCE [LARGE SCALE GENOMIC DNA]</scope>
    <source>
        <strain evidence="3 4">CCAP 1448/3</strain>
    </source>
</reference>
<dbReference type="Gene3D" id="3.30.420.40">
    <property type="match status" value="2"/>
</dbReference>
<protein>
    <recommendedName>
        <fullName evidence="2">Anhydro-N-acetylmuramic acid kinase</fullName>
        <ecNumber evidence="2">2.7.1.170</ecNumber>
    </recommendedName>
    <alternativeName>
        <fullName evidence="2">AnhMurNAc kinase</fullName>
    </alternativeName>
</protein>
<dbReference type="GO" id="GO:0097175">
    <property type="term" value="P:1,6-anhydro-N-acetyl-beta-muramic acid catabolic process"/>
    <property type="evidence" value="ECO:0007669"/>
    <property type="project" value="UniProtKB-UniRule"/>
</dbReference>
<dbReference type="NCBIfam" id="NF007143">
    <property type="entry name" value="PRK09585.2-2"/>
    <property type="match status" value="1"/>
</dbReference>
<dbReference type="GO" id="GO:0016773">
    <property type="term" value="F:phosphotransferase activity, alcohol group as acceptor"/>
    <property type="evidence" value="ECO:0007669"/>
    <property type="project" value="UniProtKB-UniRule"/>
</dbReference>
<name>A0A2T1C9T9_9CYAN</name>
<dbReference type="PANTHER" id="PTHR30605:SF0">
    <property type="entry name" value="ANHYDRO-N-ACETYLMURAMIC ACID KINASE"/>
    <property type="match status" value="1"/>
</dbReference>
<evidence type="ECO:0000256" key="2">
    <source>
        <dbReference type="HAMAP-Rule" id="MF_01270"/>
    </source>
</evidence>
<dbReference type="NCBIfam" id="NF007148">
    <property type="entry name" value="PRK09585.3-2"/>
    <property type="match status" value="1"/>
</dbReference>
<dbReference type="HAMAP" id="MF_01270">
    <property type="entry name" value="AnhMurNAc_kinase"/>
    <property type="match status" value="1"/>
</dbReference>
<keyword evidence="2" id="KW-0547">Nucleotide-binding</keyword>
<keyword evidence="4" id="KW-1185">Reference proteome</keyword>
<organism evidence="3 4">
    <name type="scientific">Merismopedia glauca CCAP 1448/3</name>
    <dbReference type="NCBI Taxonomy" id="1296344"/>
    <lineage>
        <taxon>Bacteria</taxon>
        <taxon>Bacillati</taxon>
        <taxon>Cyanobacteriota</taxon>
        <taxon>Cyanophyceae</taxon>
        <taxon>Synechococcales</taxon>
        <taxon>Merismopediaceae</taxon>
        <taxon>Merismopedia</taxon>
    </lineage>
</organism>
<proteinExistence type="inferred from homology"/>
<gene>
    <name evidence="2" type="primary">anmK</name>
    <name evidence="3" type="ORF">C7B64_01180</name>
</gene>
<keyword evidence="2" id="KW-0119">Carbohydrate metabolism</keyword>
<accession>A0A2T1C9T9</accession>
<dbReference type="PANTHER" id="PTHR30605">
    <property type="entry name" value="ANHYDRO-N-ACETYLMURAMIC ACID KINASE"/>
    <property type="match status" value="1"/>
</dbReference>
<dbReference type="SUPFAM" id="SSF53067">
    <property type="entry name" value="Actin-like ATPase domain"/>
    <property type="match status" value="1"/>
</dbReference>
<keyword evidence="1 2" id="KW-0418">Kinase</keyword>
<dbReference type="InterPro" id="IPR043129">
    <property type="entry name" value="ATPase_NBD"/>
</dbReference>
<comment type="pathway">
    <text evidence="2">Amino-sugar metabolism; 1,6-anhydro-N-acetylmuramate degradation.</text>
</comment>
<feature type="binding site" evidence="2">
    <location>
        <begin position="10"/>
        <end position="17"/>
    </location>
    <ligand>
        <name>ATP</name>
        <dbReference type="ChEBI" id="CHEBI:30616"/>
    </ligand>
</feature>
<evidence type="ECO:0000256" key="1">
    <source>
        <dbReference type="ARBA" id="ARBA00022777"/>
    </source>
</evidence>
<keyword evidence="2" id="KW-0808">Transferase</keyword>
<dbReference type="GO" id="GO:0005524">
    <property type="term" value="F:ATP binding"/>
    <property type="evidence" value="ECO:0007669"/>
    <property type="project" value="UniProtKB-UniRule"/>
</dbReference>
<dbReference type="UniPathway" id="UPA00343"/>
<evidence type="ECO:0000313" key="4">
    <source>
        <dbReference type="Proteomes" id="UP000238762"/>
    </source>
</evidence>
<sequence length="381" mass="41513">MSIVIGLISGTSVDGIDTALVEIQGREVDLQVKLLSGETYPYLDSLRQEILEVCAGKALSMAELARLDDAIAVQFAQAAQKIQVNQPVAELIGSHGQTVFHRPPHNGTELGYSLQLGRGSLIADLTVIDTISNFRAADIDARGHGAPLVSKIDACLLGHPTENRCIQNIGGISNVTYLPARDTQKGTGMKGWDIGPGNTLLDIAVQHLSQGTKNYDQNGDWAASGKPCQALVIQWLQEPYFQISPPKSTGRELFGWDYFQQCLTDAQEYHLSDADLLATLTELTVSAIAHSYRTFLPQMPDSVFLCGGGSHNLYLKDRLQAQLGKIPVMTTNEVGLNADYKEAISFAVLAYWRQLNIHGNLPEVTNARQPRLLGEVHLAIK</sequence>
<reference evidence="3 4" key="1">
    <citation type="submission" date="2018-02" db="EMBL/GenBank/DDBJ databases">
        <authorList>
            <person name="Cohen D.B."/>
            <person name="Kent A.D."/>
        </authorList>
    </citation>
    <scope>NUCLEOTIDE SEQUENCE [LARGE SCALE GENOMIC DNA]</scope>
    <source>
        <strain evidence="3 4">CCAP 1448/3</strain>
    </source>
</reference>
<comment type="function">
    <text evidence="2">Catalyzes the specific phosphorylation of 1,6-anhydro-N-acetylmuramic acid (anhMurNAc) with the simultaneous cleavage of the 1,6-anhydro ring, generating MurNAc-6-P. Is required for the utilization of anhMurNAc either imported from the medium or derived from its own cell wall murein, and thus plays a role in cell wall recycling.</text>
</comment>
<comment type="catalytic activity">
    <reaction evidence="2">
        <text>1,6-anhydro-N-acetyl-beta-muramate + ATP + H2O = N-acetyl-D-muramate 6-phosphate + ADP + H(+)</text>
        <dbReference type="Rhea" id="RHEA:24952"/>
        <dbReference type="ChEBI" id="CHEBI:15377"/>
        <dbReference type="ChEBI" id="CHEBI:15378"/>
        <dbReference type="ChEBI" id="CHEBI:30616"/>
        <dbReference type="ChEBI" id="CHEBI:58690"/>
        <dbReference type="ChEBI" id="CHEBI:58722"/>
        <dbReference type="ChEBI" id="CHEBI:456216"/>
        <dbReference type="EC" id="2.7.1.170"/>
    </reaction>
</comment>
<dbReference type="UniPathway" id="UPA00544"/>
<comment type="pathway">
    <text evidence="2">Cell wall biogenesis; peptidoglycan recycling.</text>
</comment>
<dbReference type="Proteomes" id="UP000238762">
    <property type="component" value="Unassembled WGS sequence"/>
</dbReference>
<dbReference type="AlphaFoldDB" id="A0A2T1C9T9"/>
<dbReference type="InterPro" id="IPR005338">
    <property type="entry name" value="Anhydro_N_Ac-Mur_kinase"/>
</dbReference>
<dbReference type="GO" id="GO:0006040">
    <property type="term" value="P:amino sugar metabolic process"/>
    <property type="evidence" value="ECO:0007669"/>
    <property type="project" value="InterPro"/>
</dbReference>
<dbReference type="RefSeq" id="WP_106286835.1">
    <property type="nucleotide sequence ID" value="NZ_CAWNTC010000127.1"/>
</dbReference>
<keyword evidence="2" id="KW-0067">ATP-binding</keyword>
<dbReference type="EMBL" id="PVWJ01000004">
    <property type="protein sequence ID" value="PSB05004.1"/>
    <property type="molecule type" value="Genomic_DNA"/>
</dbReference>
<dbReference type="EC" id="2.7.1.170" evidence="2"/>
<dbReference type="Pfam" id="PF03702">
    <property type="entry name" value="AnmK"/>
    <property type="match status" value="1"/>
</dbReference>